<dbReference type="Gene3D" id="3.60.40.10">
    <property type="entry name" value="PPM-type phosphatase domain"/>
    <property type="match status" value="1"/>
</dbReference>
<evidence type="ECO:0000256" key="2">
    <source>
        <dbReference type="SAM" id="Phobius"/>
    </source>
</evidence>
<geneLocation type="plasmid" evidence="4 5">
    <name>unnamed1</name>
</geneLocation>
<dbReference type="SMART" id="SM00331">
    <property type="entry name" value="PP2C_SIG"/>
    <property type="match status" value="1"/>
</dbReference>
<dbReference type="InterPro" id="IPR001932">
    <property type="entry name" value="PPM-type_phosphatase-like_dom"/>
</dbReference>
<keyword evidence="2" id="KW-1133">Transmembrane helix</keyword>
<gene>
    <name evidence="4" type="ORF">DN051_42545</name>
</gene>
<dbReference type="KEGG" id="scad:DN051_42545"/>
<keyword evidence="4" id="KW-0614">Plasmid</keyword>
<keyword evidence="1" id="KW-0378">Hydrolase</keyword>
<evidence type="ECO:0000256" key="1">
    <source>
        <dbReference type="ARBA" id="ARBA00022801"/>
    </source>
</evidence>
<dbReference type="AlphaFoldDB" id="A0A2Z4JF37"/>
<name>A0A2Z4JF37_9ACTN</name>
<dbReference type="SUPFAM" id="SSF81606">
    <property type="entry name" value="PP2C-like"/>
    <property type="match status" value="1"/>
</dbReference>
<accession>A0A2Z4JF37</accession>
<keyword evidence="5" id="KW-1185">Reference proteome</keyword>
<feature type="domain" description="PPM-type phosphatase" evidence="3">
    <location>
        <begin position="140"/>
        <end position="363"/>
    </location>
</feature>
<dbReference type="InterPro" id="IPR036457">
    <property type="entry name" value="PPM-type-like_dom_sf"/>
</dbReference>
<dbReference type="PANTHER" id="PTHR43156">
    <property type="entry name" value="STAGE II SPORULATION PROTEIN E-RELATED"/>
    <property type="match status" value="1"/>
</dbReference>
<dbReference type="EMBL" id="CP030074">
    <property type="protein sequence ID" value="AWW43641.1"/>
    <property type="molecule type" value="Genomic_DNA"/>
</dbReference>
<dbReference type="PANTHER" id="PTHR43156:SF2">
    <property type="entry name" value="STAGE II SPORULATION PROTEIN E"/>
    <property type="match status" value="1"/>
</dbReference>
<dbReference type="Pfam" id="PF07228">
    <property type="entry name" value="SpoIIE"/>
    <property type="match status" value="1"/>
</dbReference>
<reference evidence="5" key="1">
    <citation type="submission" date="2018-06" db="EMBL/GenBank/DDBJ databases">
        <authorList>
            <person name="Li K."/>
        </authorList>
    </citation>
    <scope>NUCLEOTIDE SEQUENCE [LARGE SCALE GENOMIC DNA]</scope>
    <source>
        <strain evidence="5">ZFG47</strain>
        <plasmid evidence="5">unnamed1</plasmid>
    </source>
</reference>
<feature type="transmembrane region" description="Helical" evidence="2">
    <location>
        <begin position="17"/>
        <end position="35"/>
    </location>
</feature>
<dbReference type="GO" id="GO:0016791">
    <property type="term" value="F:phosphatase activity"/>
    <property type="evidence" value="ECO:0007669"/>
    <property type="project" value="TreeGrafter"/>
</dbReference>
<evidence type="ECO:0000259" key="3">
    <source>
        <dbReference type="SMART" id="SM00331"/>
    </source>
</evidence>
<keyword evidence="2" id="KW-0472">Membrane</keyword>
<organism evidence="4 5">
    <name type="scientific">Streptomyces cadmiisoli</name>
    <dbReference type="NCBI Taxonomy" id="2184053"/>
    <lineage>
        <taxon>Bacteria</taxon>
        <taxon>Bacillati</taxon>
        <taxon>Actinomycetota</taxon>
        <taxon>Actinomycetes</taxon>
        <taxon>Kitasatosporales</taxon>
        <taxon>Streptomycetaceae</taxon>
        <taxon>Streptomyces</taxon>
        <taxon>Streptomyces aurantiacus group</taxon>
    </lineage>
</organism>
<evidence type="ECO:0000313" key="4">
    <source>
        <dbReference type="EMBL" id="AWW43641.1"/>
    </source>
</evidence>
<keyword evidence="2" id="KW-0812">Transmembrane</keyword>
<evidence type="ECO:0000313" key="5">
    <source>
        <dbReference type="Proteomes" id="UP000249616"/>
    </source>
</evidence>
<feature type="transmembrane region" description="Helical" evidence="2">
    <location>
        <begin position="89"/>
        <end position="107"/>
    </location>
</feature>
<protein>
    <submittedName>
        <fullName evidence="4">Serine/threonine-protein phosphatase</fullName>
    </submittedName>
</protein>
<dbReference type="InterPro" id="IPR052016">
    <property type="entry name" value="Bact_Sigma-Reg"/>
</dbReference>
<sequence>MTSAVRRVGPPGDRRPWLVAVPFVLIVVIVLADLLTPPSIRFTPFLAAAPAVTASFAGARTTAGVGALAVASQIATDHAEAPAHLNETVATIALLAVSVFVALFARLREHYGRRYDQARSLALTAQNAVLRPLPLRLGRIEIASVYLAAEAEAVIGGDLYAAARTATGTRLMIGDVRGKGLGAIGEAALVMGAFHAAAHQTPSLDGLVSTLDGALAAAPDHADTPRAGHGEEFVTALLLDVPDRAGPIGVASCGHPPPVVVRHGRPFVPPLPDAAPPLGLGLASAHVRTGSIPWMPGDIVLLCTDGVLEARDSGGRFYPLTERIRSWPGGDPRSLVAYLRTDLLRHTGGGALNDDAALVAFRRVPHAARTIPEPRQAVRPSAGR</sequence>
<proteinExistence type="predicted"/>
<dbReference type="Proteomes" id="UP000249616">
    <property type="component" value="Plasmid unnamed1"/>
</dbReference>